<evidence type="ECO:0000313" key="3">
    <source>
        <dbReference type="Proteomes" id="UP000094501"/>
    </source>
</evidence>
<accession>A0A1E3W2X1</accession>
<dbReference type="Proteomes" id="UP000094501">
    <property type="component" value="Unassembled WGS sequence"/>
</dbReference>
<comment type="caution">
    <text evidence="2">The sequence shown here is derived from an EMBL/GenBank/DDBJ whole genome shotgun (WGS) entry which is preliminary data.</text>
</comment>
<reference evidence="2 3" key="1">
    <citation type="journal article" date="2016" name="Environ. Microbiol.">
        <title>New Methyloceanibacter diversity from North Sea sediments includes methanotroph containing solely the soluble methane monooxygenase.</title>
        <authorList>
            <person name="Vekeman B."/>
            <person name="Kerckhof F.M."/>
            <person name="Cremers G."/>
            <person name="de Vos P."/>
            <person name="Vandamme P."/>
            <person name="Boon N."/>
            <person name="Op den Camp H.J."/>
            <person name="Heylen K."/>
        </authorList>
    </citation>
    <scope>NUCLEOTIDE SEQUENCE [LARGE SCALE GENOMIC DNA]</scope>
    <source>
        <strain evidence="2 3">R-67174</strain>
    </source>
</reference>
<proteinExistence type="predicted"/>
<evidence type="ECO:0000313" key="2">
    <source>
        <dbReference type="EMBL" id="ODS00090.1"/>
    </source>
</evidence>
<gene>
    <name evidence="2" type="ORF">AUC68_02935</name>
</gene>
<feature type="domain" description="HEPN AbiJ-N-terminal" evidence="1">
    <location>
        <begin position="2"/>
        <end position="139"/>
    </location>
</feature>
<name>A0A1E3W2X1_9HYPH</name>
<keyword evidence="3" id="KW-1185">Reference proteome</keyword>
<organism evidence="2 3">
    <name type="scientific">Methyloceanibacter methanicus</name>
    <dbReference type="NCBI Taxonomy" id="1774968"/>
    <lineage>
        <taxon>Bacteria</taxon>
        <taxon>Pseudomonadati</taxon>
        <taxon>Pseudomonadota</taxon>
        <taxon>Alphaproteobacteria</taxon>
        <taxon>Hyphomicrobiales</taxon>
        <taxon>Hyphomicrobiaceae</taxon>
        <taxon>Methyloceanibacter</taxon>
    </lineage>
</organism>
<protein>
    <recommendedName>
        <fullName evidence="1">HEPN AbiJ-N-terminal domain-containing protein</fullName>
    </recommendedName>
</protein>
<dbReference type="Pfam" id="PF18863">
    <property type="entry name" value="AbiJ_NTD4"/>
    <property type="match status" value="1"/>
</dbReference>
<evidence type="ECO:0000259" key="1">
    <source>
        <dbReference type="Pfam" id="PF18863"/>
    </source>
</evidence>
<sequence>MEAADEGLRNNLWNVIALHYLPDAYYWVEDNGDVKSFLQLLHHSFLRRPIDEIKDDLPQERQKLKNIIRTCKWFHLYDLIEFAAQPEAARHLPRSTRDQLIADINGVLEVNGAGYRLIDGIVTPITDKAELDAIDDALAVPDGYAVAREHIRTALELYSDRASPDYRNAIKEAISAVEAVARDHSSKTKTGAAIKDLGQVYDLHPALAGALNQLYGYTSDGDGIRHAMKTGIGVDPALAKFMIVVCSAFVSYAVEKISAK</sequence>
<dbReference type="InterPro" id="IPR049503">
    <property type="entry name" value="AbiJ_NTD4"/>
</dbReference>
<dbReference type="EMBL" id="LPWG01000010">
    <property type="protein sequence ID" value="ODS00090.1"/>
    <property type="molecule type" value="Genomic_DNA"/>
</dbReference>
<dbReference type="AlphaFoldDB" id="A0A1E3W2X1"/>